<evidence type="ECO:0000313" key="1">
    <source>
        <dbReference type="EMBL" id="MBA6062259.1"/>
    </source>
</evidence>
<evidence type="ECO:0000313" key="9">
    <source>
        <dbReference type="Proteomes" id="UP000590738"/>
    </source>
</evidence>
<dbReference type="Proteomes" id="UP001375228">
    <property type="component" value="Chromosome"/>
</dbReference>
<dbReference type="EMBL" id="CP146691">
    <property type="protein sequence ID" value="WWY20930.1"/>
    <property type="molecule type" value="Genomic_DNA"/>
</dbReference>
<dbReference type="Proteomes" id="UP000556620">
    <property type="component" value="Unassembled WGS sequence"/>
</dbReference>
<sequence length="46" mass="5039">MSFISGSSINQRLSGQAQIERLDGGFTREFAILGLNGRVSAQWLPE</sequence>
<dbReference type="EMBL" id="JACGCZ010000013">
    <property type="protein sequence ID" value="MBA6142850.1"/>
    <property type="molecule type" value="Genomic_DNA"/>
</dbReference>
<dbReference type="Proteomes" id="UP000590738">
    <property type="component" value="Unassembled WGS sequence"/>
</dbReference>
<reference evidence="6 11" key="4">
    <citation type="submission" date="2024-03" db="EMBL/GenBank/DDBJ databases">
        <title>Pseudomonas juntendi.</title>
        <authorList>
            <person name="Liu Y."/>
        </authorList>
    </citation>
    <scope>NUCLEOTIDE SEQUENCE [LARGE SCALE GENOMIC DNA]</scope>
    <source>
        <strain evidence="6 11">L4046hy</strain>
    </source>
</reference>
<dbReference type="EMBL" id="JAOCBV010000001">
    <property type="protein sequence ID" value="MDH0760122.1"/>
    <property type="molecule type" value="Genomic_DNA"/>
</dbReference>
<evidence type="ECO:0000313" key="2">
    <source>
        <dbReference type="EMBL" id="MBA6142850.1"/>
    </source>
</evidence>
<evidence type="ECO:0000313" key="7">
    <source>
        <dbReference type="Proteomes" id="UP000556620"/>
    </source>
</evidence>
<dbReference type="EMBL" id="CP118677">
    <property type="protein sequence ID" value="WEA20478.1"/>
    <property type="molecule type" value="Genomic_DNA"/>
</dbReference>
<dbReference type="Proteomes" id="UP000577346">
    <property type="component" value="Unassembled WGS sequence"/>
</dbReference>
<reference evidence="4 10" key="2">
    <citation type="submission" date="2022-09" db="EMBL/GenBank/DDBJ databases">
        <title>Intensive care unit water sources are persistently colonized with multi-drug resistant bacteria and are the site of extensive horizontal gene transfer of antibiotic resistance genes.</title>
        <authorList>
            <person name="Diorio-Toth L."/>
        </authorList>
    </citation>
    <scope>NUCLEOTIDE SEQUENCE [LARGE SCALE GENOMIC DNA]</scope>
    <source>
        <strain evidence="4 10">GD03901</strain>
    </source>
</reference>
<evidence type="ECO:0000313" key="8">
    <source>
        <dbReference type="Proteomes" id="UP000577346"/>
    </source>
</evidence>
<reference evidence="7 8" key="1">
    <citation type="submission" date="2020-07" db="EMBL/GenBank/DDBJ databases">
        <title>Diversity of carbapenemase encoding genes among Pseudomonas putida group clinical isolates in a tertiary Brazilian hospital.</title>
        <authorList>
            <person name="Alberto-Lei F."/>
            <person name="Nodari C.S."/>
            <person name="Streling A.P."/>
            <person name="Paulino J.T."/>
            <person name="Bessa-Neto F.O."/>
            <person name="Cayo R."/>
            <person name="Gales A.C."/>
        </authorList>
    </citation>
    <scope>NUCLEOTIDE SEQUENCE [LARGE SCALE GENOMIC DNA]</scope>
    <source>
        <strain evidence="3 8">11213</strain>
        <strain evidence="2 9">12273</strain>
        <strain evidence="1 7">14535</strain>
    </source>
</reference>
<evidence type="ECO:0000313" key="10">
    <source>
        <dbReference type="Proteomes" id="UP001160152"/>
    </source>
</evidence>
<keyword evidence="11" id="KW-1185">Reference proteome</keyword>
<dbReference type="RefSeq" id="WP_165944130.1">
    <property type="nucleotide sequence ID" value="NZ_BQHP01000034.1"/>
</dbReference>
<dbReference type="EMBL" id="JACGCU010000064">
    <property type="protein sequence ID" value="MBA6062259.1"/>
    <property type="molecule type" value="Genomic_DNA"/>
</dbReference>
<gene>
    <name evidence="2" type="ORF">H4B97_10245</name>
    <name evidence="3" type="ORF">H4C15_01115</name>
    <name evidence="1" type="ORF">H4C44_24170</name>
    <name evidence="4" type="ORF">N5C70_26010</name>
    <name evidence="5" type="ORF">PWA60_25075</name>
    <name evidence="6" type="ORF">V9385_25580</name>
</gene>
<evidence type="ECO:0000313" key="3">
    <source>
        <dbReference type="EMBL" id="MBA6146116.1"/>
    </source>
</evidence>
<evidence type="ECO:0000313" key="5">
    <source>
        <dbReference type="EMBL" id="WEA20478.1"/>
    </source>
</evidence>
<dbReference type="EMBL" id="JACGDA010000001">
    <property type="protein sequence ID" value="MBA6146116.1"/>
    <property type="molecule type" value="Genomic_DNA"/>
</dbReference>
<accession>A0A7W2JNI7</accession>
<proteinExistence type="predicted"/>
<reference evidence="5" key="3">
    <citation type="submission" date="2023-02" db="EMBL/GenBank/DDBJ databases">
        <title>tmexCD-toprJ-like cluster.</title>
        <authorList>
            <person name="Gao X."/>
            <person name="Wang C."/>
            <person name="Liu J."/>
        </authorList>
    </citation>
    <scope>NUCLEOTIDE SEQUENCE</scope>
    <source>
        <strain evidence="5">GDW21C697WI</strain>
    </source>
</reference>
<dbReference type="AlphaFoldDB" id="A0A7W2JNI7"/>
<organism evidence="1 7">
    <name type="scientific">Pseudomonas juntendi</name>
    <dbReference type="NCBI Taxonomy" id="2666183"/>
    <lineage>
        <taxon>Bacteria</taxon>
        <taxon>Pseudomonadati</taxon>
        <taxon>Pseudomonadota</taxon>
        <taxon>Gammaproteobacteria</taxon>
        <taxon>Pseudomonadales</taxon>
        <taxon>Pseudomonadaceae</taxon>
        <taxon>Pseudomonas</taxon>
    </lineage>
</organism>
<dbReference type="Proteomes" id="UP001160152">
    <property type="component" value="Unassembled WGS sequence"/>
</dbReference>
<protein>
    <submittedName>
        <fullName evidence="1">Uncharacterized protein</fullName>
    </submittedName>
</protein>
<evidence type="ECO:0000313" key="6">
    <source>
        <dbReference type="EMBL" id="WWY20930.1"/>
    </source>
</evidence>
<name>A0A7W2JNI7_9PSED</name>
<evidence type="ECO:0000313" key="11">
    <source>
        <dbReference type="Proteomes" id="UP001375228"/>
    </source>
</evidence>
<dbReference type="GeneID" id="72422868"/>
<dbReference type="Proteomes" id="UP001217631">
    <property type="component" value="Chromosome"/>
</dbReference>
<evidence type="ECO:0000313" key="4">
    <source>
        <dbReference type="EMBL" id="MDH0760122.1"/>
    </source>
</evidence>